<reference evidence="3 4" key="1">
    <citation type="journal article" date="2023" name="G3 (Bethesda)">
        <title>A haplotype-resolved chromosome-scale genome for Quercus rubra L. provides insights into the genetics of adaptive traits for red oak species.</title>
        <authorList>
            <person name="Kapoor B."/>
            <person name="Jenkins J."/>
            <person name="Schmutz J."/>
            <person name="Zhebentyayeva T."/>
            <person name="Kuelheim C."/>
            <person name="Coggeshall M."/>
            <person name="Heim C."/>
            <person name="Lasky J.R."/>
            <person name="Leites L."/>
            <person name="Islam-Faridi N."/>
            <person name="Romero-Severson J."/>
            <person name="DeLeo V.L."/>
            <person name="Lucas S.M."/>
            <person name="Lazic D."/>
            <person name="Gailing O."/>
            <person name="Carlson J."/>
            <person name="Staton M."/>
        </authorList>
    </citation>
    <scope>NUCLEOTIDE SEQUENCE [LARGE SCALE GENOMIC DNA]</scope>
    <source>
        <strain evidence="3">Pseudo-F2</strain>
    </source>
</reference>
<proteinExistence type="predicted"/>
<evidence type="ECO:0000313" key="4">
    <source>
        <dbReference type="Proteomes" id="UP001324115"/>
    </source>
</evidence>
<sequence length="112" mass="12866">MKSQESLVTFSLRFKYDRGTSAASYALRNIAVGYLYECLLLKEVILRQSDKAEYQDSGDEKILKLLFNHFESEEEGVSNVETEQLGKIALIEPEKLVTALKVKQSYQRQQVK</sequence>
<name>A0AAN7EEH1_QUERU</name>
<dbReference type="InterPro" id="IPR011989">
    <property type="entry name" value="ARM-like"/>
</dbReference>
<dbReference type="EMBL" id="JAXUIC010000010">
    <property type="protein sequence ID" value="KAK4569133.1"/>
    <property type="molecule type" value="Genomic_DNA"/>
</dbReference>
<keyword evidence="4" id="KW-1185">Reference proteome</keyword>
<dbReference type="Gene3D" id="1.25.10.10">
    <property type="entry name" value="Leucine-rich Repeat Variant"/>
    <property type="match status" value="1"/>
</dbReference>
<dbReference type="GO" id="GO:0010265">
    <property type="term" value="P:SCF complex assembly"/>
    <property type="evidence" value="ECO:0007669"/>
    <property type="project" value="InterPro"/>
</dbReference>
<accession>A0AAN7EEH1</accession>
<comment type="caution">
    <text evidence="3">The sequence shown here is derived from an EMBL/GenBank/DDBJ whole genome shotgun (WGS) entry which is preliminary data.</text>
</comment>
<keyword evidence="2" id="KW-0833">Ubl conjugation pathway</keyword>
<dbReference type="PANTHER" id="PTHR12696">
    <property type="entry name" value="TIP120"/>
    <property type="match status" value="1"/>
</dbReference>
<keyword evidence="1" id="KW-0677">Repeat</keyword>
<organism evidence="3 4">
    <name type="scientific">Quercus rubra</name>
    <name type="common">Northern red oak</name>
    <name type="synonym">Quercus borealis</name>
    <dbReference type="NCBI Taxonomy" id="3512"/>
    <lineage>
        <taxon>Eukaryota</taxon>
        <taxon>Viridiplantae</taxon>
        <taxon>Streptophyta</taxon>
        <taxon>Embryophyta</taxon>
        <taxon>Tracheophyta</taxon>
        <taxon>Spermatophyta</taxon>
        <taxon>Magnoliopsida</taxon>
        <taxon>eudicotyledons</taxon>
        <taxon>Gunneridae</taxon>
        <taxon>Pentapetalae</taxon>
        <taxon>rosids</taxon>
        <taxon>fabids</taxon>
        <taxon>Fagales</taxon>
        <taxon>Fagaceae</taxon>
        <taxon>Quercus</taxon>
    </lineage>
</organism>
<evidence type="ECO:0000313" key="3">
    <source>
        <dbReference type="EMBL" id="KAK4569133.1"/>
    </source>
</evidence>
<gene>
    <name evidence="3" type="ORF">RGQ29_004507</name>
</gene>
<protein>
    <submittedName>
        <fullName evidence="3">Uncharacterized protein</fullName>
    </submittedName>
</protein>
<evidence type="ECO:0000256" key="1">
    <source>
        <dbReference type="ARBA" id="ARBA00022737"/>
    </source>
</evidence>
<dbReference type="AlphaFoldDB" id="A0AAN7EEH1"/>
<evidence type="ECO:0000256" key="2">
    <source>
        <dbReference type="ARBA" id="ARBA00022786"/>
    </source>
</evidence>
<dbReference type="InterPro" id="IPR039852">
    <property type="entry name" value="CAND1/CAND2"/>
</dbReference>
<dbReference type="Proteomes" id="UP001324115">
    <property type="component" value="Unassembled WGS sequence"/>
</dbReference>
<dbReference type="EMBL" id="JAXUIC010000010">
    <property type="protein sequence ID" value="KAK4569134.1"/>
    <property type="molecule type" value="Genomic_DNA"/>
</dbReference>